<feature type="domain" description="SET" evidence="1">
    <location>
        <begin position="19"/>
        <end position="210"/>
    </location>
</feature>
<keyword evidence="3" id="KW-1185">Reference proteome</keyword>
<evidence type="ECO:0000313" key="3">
    <source>
        <dbReference type="Proteomes" id="UP001396898"/>
    </source>
</evidence>
<dbReference type="InterPro" id="IPR001214">
    <property type="entry name" value="SET_dom"/>
</dbReference>
<dbReference type="EMBL" id="JAQQWI010000002">
    <property type="protein sequence ID" value="KAK8037646.1"/>
    <property type="molecule type" value="Genomic_DNA"/>
</dbReference>
<dbReference type="InterPro" id="IPR053209">
    <property type="entry name" value="Gramillin-biosynth_MTr"/>
</dbReference>
<organism evidence="2 3">
    <name type="scientific">Apiospora marii</name>
    <dbReference type="NCBI Taxonomy" id="335849"/>
    <lineage>
        <taxon>Eukaryota</taxon>
        <taxon>Fungi</taxon>
        <taxon>Dikarya</taxon>
        <taxon>Ascomycota</taxon>
        <taxon>Pezizomycotina</taxon>
        <taxon>Sordariomycetes</taxon>
        <taxon>Xylariomycetidae</taxon>
        <taxon>Amphisphaeriales</taxon>
        <taxon>Apiosporaceae</taxon>
        <taxon>Apiospora</taxon>
    </lineage>
</organism>
<protein>
    <recommendedName>
        <fullName evidence="1">SET domain-containing protein</fullName>
    </recommendedName>
</protein>
<proteinExistence type="predicted"/>
<comment type="caution">
    <text evidence="2">The sequence shown here is derived from an EMBL/GenBank/DDBJ whole genome shotgun (WGS) entry which is preliminary data.</text>
</comment>
<dbReference type="Proteomes" id="UP001396898">
    <property type="component" value="Unassembled WGS sequence"/>
</dbReference>
<name>A0ABR1STK8_9PEZI</name>
<gene>
    <name evidence="2" type="ORF">PG991_000992</name>
</gene>
<dbReference type="PANTHER" id="PTHR47643">
    <property type="entry name" value="TPR DOMAIN PROTEIN (AFU_ORTHOLOGUE AFUA_5G12710)"/>
    <property type="match status" value="1"/>
</dbReference>
<dbReference type="PANTHER" id="PTHR47643:SF2">
    <property type="entry name" value="TPR DOMAIN PROTEIN (AFU_ORTHOLOGUE AFUA_5G12710)"/>
    <property type="match status" value="1"/>
</dbReference>
<dbReference type="SUPFAM" id="SSF82199">
    <property type="entry name" value="SET domain"/>
    <property type="match status" value="1"/>
</dbReference>
<dbReference type="InterPro" id="IPR046341">
    <property type="entry name" value="SET_dom_sf"/>
</dbReference>
<sequence>MNGEAESTPPLVDYATFSTSVEVRQSLPGRGFGLFTKQAVSAGELLLCEKALAYEWSGEEPEDRRYPPGRLLFSDTRTGFFGGQARLLTQLVQKLRRNPETYHQFQQLYRGEYEGVPQLVVDGQPVVDTFHVAKVIALSGMGAPRSSQLVYDRRDSPRRSAYHACGVWALASRINHCCLANCRRSFIGDMLIVRATQDLTAGTELLFSYCDTPGGTPEIGPDVQQKLMRTWGFMCRCALCCTYREASPEPLLVEPSQRLRELGCLIYDPNFFVGEGVLAGFKPILRQLEEVGGVKDLTARLVAAPVPHFEMADFCVELAAYQSHVLEPSAALVNFLRGLKLLGFQITAYPVGAERAVSVQTPLVITSWGVANETALRAVTGLVGLYGRLHPGLVPAMRGYGRRLYSMIVGQEATVASDCWRLSFAYKHVPHIAHERIAGKARNM</sequence>
<dbReference type="Pfam" id="PF00856">
    <property type="entry name" value="SET"/>
    <property type="match status" value="1"/>
</dbReference>
<evidence type="ECO:0000313" key="2">
    <source>
        <dbReference type="EMBL" id="KAK8037646.1"/>
    </source>
</evidence>
<dbReference type="CDD" id="cd20071">
    <property type="entry name" value="SET_SMYD"/>
    <property type="match status" value="1"/>
</dbReference>
<dbReference type="PROSITE" id="PS50280">
    <property type="entry name" value="SET"/>
    <property type="match status" value="1"/>
</dbReference>
<dbReference type="SMART" id="SM00317">
    <property type="entry name" value="SET"/>
    <property type="match status" value="1"/>
</dbReference>
<evidence type="ECO:0000259" key="1">
    <source>
        <dbReference type="PROSITE" id="PS50280"/>
    </source>
</evidence>
<reference evidence="2 3" key="1">
    <citation type="submission" date="2023-01" db="EMBL/GenBank/DDBJ databases">
        <title>Analysis of 21 Apiospora genomes using comparative genomics revels a genus with tremendous synthesis potential of carbohydrate active enzymes and secondary metabolites.</title>
        <authorList>
            <person name="Sorensen T."/>
        </authorList>
    </citation>
    <scope>NUCLEOTIDE SEQUENCE [LARGE SCALE GENOMIC DNA]</scope>
    <source>
        <strain evidence="2 3">CBS 20057</strain>
    </source>
</reference>
<accession>A0ABR1STK8</accession>
<dbReference type="Gene3D" id="2.170.270.10">
    <property type="entry name" value="SET domain"/>
    <property type="match status" value="1"/>
</dbReference>